<keyword evidence="3 6" id="KW-1133">Transmembrane helix</keyword>
<dbReference type="InterPro" id="IPR012858">
    <property type="entry name" value="DC_STAMP-like"/>
</dbReference>
<feature type="compositionally biased region" description="Low complexity" evidence="5">
    <location>
        <begin position="720"/>
        <end position="737"/>
    </location>
</feature>
<feature type="domain" description="Dendritic cell-specific transmembrane protein-like" evidence="7">
    <location>
        <begin position="411"/>
        <end position="601"/>
    </location>
</feature>
<evidence type="ECO:0000256" key="6">
    <source>
        <dbReference type="SAM" id="Phobius"/>
    </source>
</evidence>
<evidence type="ECO:0000313" key="8">
    <source>
        <dbReference type="EMBL" id="KFD46275.1"/>
    </source>
</evidence>
<evidence type="ECO:0000256" key="2">
    <source>
        <dbReference type="ARBA" id="ARBA00022692"/>
    </source>
</evidence>
<keyword evidence="4 6" id="KW-0472">Membrane</keyword>
<feature type="transmembrane region" description="Helical" evidence="6">
    <location>
        <begin position="9"/>
        <end position="27"/>
    </location>
</feature>
<evidence type="ECO:0000259" key="7">
    <source>
        <dbReference type="Pfam" id="PF07782"/>
    </source>
</evidence>
<keyword evidence="2 6" id="KW-0812">Transmembrane</keyword>
<evidence type="ECO:0000313" key="9">
    <source>
        <dbReference type="EMBL" id="KFD60256.1"/>
    </source>
</evidence>
<feature type="transmembrane region" description="Helical" evidence="6">
    <location>
        <begin position="469"/>
        <end position="487"/>
    </location>
</feature>
<dbReference type="EMBL" id="KL367681">
    <property type="protein sequence ID" value="KFD60256.1"/>
    <property type="molecule type" value="Genomic_DNA"/>
</dbReference>
<keyword evidence="10" id="KW-1185">Reference proteome</keyword>
<evidence type="ECO:0000256" key="3">
    <source>
        <dbReference type="ARBA" id="ARBA00022989"/>
    </source>
</evidence>
<evidence type="ECO:0000256" key="5">
    <source>
        <dbReference type="SAM" id="MobiDB-lite"/>
    </source>
</evidence>
<dbReference type="PANTHER" id="PTHR21041">
    <property type="entry name" value="DENDRITIC CELL-SPECIFIC TRANSMEMBRANE PROTEIN"/>
    <property type="match status" value="1"/>
</dbReference>
<dbReference type="EMBL" id="KL363381">
    <property type="protein sequence ID" value="KFD46275.1"/>
    <property type="molecule type" value="Genomic_DNA"/>
</dbReference>
<evidence type="ECO:0000313" key="10">
    <source>
        <dbReference type="Proteomes" id="UP000030764"/>
    </source>
</evidence>
<feature type="transmembrane region" description="Helical" evidence="6">
    <location>
        <begin position="558"/>
        <end position="578"/>
    </location>
</feature>
<dbReference type="PANTHER" id="PTHR21041:SF17">
    <property type="entry name" value="E3 UBIQUITIN-PROTEIN LIGASE DCST1"/>
    <property type="match status" value="1"/>
</dbReference>
<dbReference type="Proteomes" id="UP000030758">
    <property type="component" value="Unassembled WGS sequence"/>
</dbReference>
<sequence>MQNTLQVKTALNVVYAAFGFGVGYLFWKTSCQQLDFGSSLANQVITWLTIGSFALGCAAAPTVRCVVLITLVTVINLDGQSIIQCALMAKLADTAGQNLILNFQRATNSVLCNIDVARNISKAKVDLLEKPTQVCNKSTGHKSLLQALQEIMDDLLQGAYMSGRVGQHMPDLVDRLEHELTKLAKGGELEEMEEREAFVDKQERHYRKTQKHETDEAIEKQLQKKKKQRIRKINKQREGMLREFVNKSTYRCDDIVNGAVFLCKQWFDRKMEECVQSTWWDVLCVLYEFDFLCTFFKALNFRFTNCGSEGNAIDRYADAYGSQLAIAEDWTEQLASEFKVGIQYKVDFPFHKPDLVTLQQMLVIVREAFGGITRLLKYLSNFLSSVGFIFILMALRTNYKWFKTFQEDITHENVYLTPTWWAIDRRRKKENRTTLKPLRPYEKKRLHNPLTLKPNDAEQKQLFRGLGKLINLLIVAVSLIIVDKQFYEMLQLAVKYSGVEVKQEGKHDINVNIEGTGSVAKMIESIVGDIDRSYTLDQQISNHHCMTTPSETDQRELWWIWAYFAILLIQSTAGIYLIRLRVLIASFVFPQRQSVRNVWLYNDTLRQRALYNRQRKININRMAMGGQEFPKQSWLDIQLNRYKCLWCGTFEKYHVKSCKKHERTVYYCLLCWKEEMNGKCAACILSFENVLDGEGRIKPEYRHMGYVKKAAEVANKIPEVSDSSSTSTSSVQTTDKSQPFEEQEE</sequence>
<feature type="transmembrane region" description="Helical" evidence="6">
    <location>
        <begin position="375"/>
        <end position="395"/>
    </location>
</feature>
<evidence type="ECO:0000256" key="1">
    <source>
        <dbReference type="ARBA" id="ARBA00004141"/>
    </source>
</evidence>
<dbReference type="Pfam" id="PF07782">
    <property type="entry name" value="DC_STAMP"/>
    <property type="match status" value="1"/>
</dbReference>
<feature type="region of interest" description="Disordered" evidence="5">
    <location>
        <begin position="718"/>
        <end position="745"/>
    </location>
</feature>
<name>A0A085MSR0_9BILA</name>
<comment type="subcellular location">
    <subcellularLocation>
        <location evidence="1">Membrane</location>
        <topology evidence="1">Multi-pass membrane protein</topology>
    </subcellularLocation>
</comment>
<dbReference type="AlphaFoldDB" id="A0A085MSR0"/>
<accession>A0A085MSR0</accession>
<protein>
    <recommendedName>
        <fullName evidence="7">Dendritic cell-specific transmembrane protein-like domain-containing protein</fullName>
    </recommendedName>
</protein>
<dbReference type="Proteomes" id="UP000030764">
    <property type="component" value="Unassembled WGS sequence"/>
</dbReference>
<gene>
    <name evidence="8" type="ORF">M513_12836</name>
    <name evidence="9" type="ORF">M514_12836</name>
</gene>
<proteinExistence type="predicted"/>
<reference evidence="9 10" key="1">
    <citation type="journal article" date="2014" name="Nat. Genet.">
        <title>Genome and transcriptome of the porcine whipworm Trichuris suis.</title>
        <authorList>
            <person name="Jex A.R."/>
            <person name="Nejsum P."/>
            <person name="Schwarz E.M."/>
            <person name="Hu L."/>
            <person name="Young N.D."/>
            <person name="Hall R.S."/>
            <person name="Korhonen P.K."/>
            <person name="Liao S."/>
            <person name="Thamsborg S."/>
            <person name="Xia J."/>
            <person name="Xu P."/>
            <person name="Wang S."/>
            <person name="Scheerlinck J.P."/>
            <person name="Hofmann A."/>
            <person name="Sternberg P.W."/>
            <person name="Wang J."/>
            <person name="Gasser R.B."/>
        </authorList>
    </citation>
    <scope>NUCLEOTIDE SEQUENCE [LARGE SCALE GENOMIC DNA]</scope>
    <source>
        <strain evidence="9">DCEP-RM93F</strain>
        <strain evidence="8">DCEP-RM93M</strain>
    </source>
</reference>
<organism evidence="9">
    <name type="scientific">Trichuris suis</name>
    <name type="common">pig whipworm</name>
    <dbReference type="NCBI Taxonomy" id="68888"/>
    <lineage>
        <taxon>Eukaryota</taxon>
        <taxon>Metazoa</taxon>
        <taxon>Ecdysozoa</taxon>
        <taxon>Nematoda</taxon>
        <taxon>Enoplea</taxon>
        <taxon>Dorylaimia</taxon>
        <taxon>Trichinellida</taxon>
        <taxon>Trichuridae</taxon>
        <taxon>Trichuris</taxon>
    </lineage>
</organism>
<dbReference type="GO" id="GO:0016020">
    <property type="term" value="C:membrane"/>
    <property type="evidence" value="ECO:0007669"/>
    <property type="project" value="UniProtKB-SubCell"/>
</dbReference>
<evidence type="ECO:0000256" key="4">
    <source>
        <dbReference type="ARBA" id="ARBA00023136"/>
    </source>
</evidence>
<dbReference type="InterPro" id="IPR051856">
    <property type="entry name" value="CSR-E3_Ligase_Protein"/>
</dbReference>